<gene>
    <name evidence="2" type="ORF">M378DRAFT_77695</name>
</gene>
<dbReference type="PANTHER" id="PTHR37512:SF1">
    <property type="entry name" value="NADR_TTD14 AAA DOMAIN-CONTAINING PROTEIN"/>
    <property type="match status" value="1"/>
</dbReference>
<dbReference type="InterPro" id="IPR052735">
    <property type="entry name" value="NAD_biosynth-regulator"/>
</dbReference>
<dbReference type="PANTHER" id="PTHR37512">
    <property type="entry name" value="TRIFUNCTIONAL NAD BIOSYNTHESIS/REGULATOR PROTEIN NADR"/>
    <property type="match status" value="1"/>
</dbReference>
<sequence>MENEEIRVPKAIYVVGPSSTGKSTLCTALAKKLNLRETAYVTEVARAVLREKGYSRKDVHRLQIQQEIMLAHLQKEQQARNETQDLILCDRSAVDPIVYAILTSKDEQDGIERRDKFIQLDEFQNILPLYQQSLFILLESVEEWLVDDGVRSIENQKECFEVFQIILQHLGIKYRVMGSNLRPLEERVETTMRWGGLV</sequence>
<organism evidence="2 3">
    <name type="scientific">Amanita muscaria (strain Koide BX008)</name>
    <dbReference type="NCBI Taxonomy" id="946122"/>
    <lineage>
        <taxon>Eukaryota</taxon>
        <taxon>Fungi</taxon>
        <taxon>Dikarya</taxon>
        <taxon>Basidiomycota</taxon>
        <taxon>Agaricomycotina</taxon>
        <taxon>Agaricomycetes</taxon>
        <taxon>Agaricomycetidae</taxon>
        <taxon>Agaricales</taxon>
        <taxon>Pluteineae</taxon>
        <taxon>Amanitaceae</taxon>
        <taxon>Amanita</taxon>
    </lineage>
</organism>
<dbReference type="OrthoDB" id="6118920at2759"/>
<keyword evidence="3" id="KW-1185">Reference proteome</keyword>
<evidence type="ECO:0000313" key="2">
    <source>
        <dbReference type="EMBL" id="KIL64852.1"/>
    </source>
</evidence>
<feature type="domain" description="NadR/Ttd14 AAA" evidence="1">
    <location>
        <begin position="12"/>
        <end position="177"/>
    </location>
</feature>
<dbReference type="AlphaFoldDB" id="A0A0C2WT13"/>
<name>A0A0C2WT13_AMAMK</name>
<evidence type="ECO:0000313" key="3">
    <source>
        <dbReference type="Proteomes" id="UP000054549"/>
    </source>
</evidence>
<evidence type="ECO:0000259" key="1">
    <source>
        <dbReference type="Pfam" id="PF13521"/>
    </source>
</evidence>
<protein>
    <recommendedName>
        <fullName evidence="1">NadR/Ttd14 AAA domain-containing protein</fullName>
    </recommendedName>
</protein>
<dbReference type="SUPFAM" id="SSF52540">
    <property type="entry name" value="P-loop containing nucleoside triphosphate hydrolases"/>
    <property type="match status" value="1"/>
</dbReference>
<dbReference type="EMBL" id="KN818246">
    <property type="protein sequence ID" value="KIL64852.1"/>
    <property type="molecule type" value="Genomic_DNA"/>
</dbReference>
<dbReference type="Pfam" id="PF13521">
    <property type="entry name" value="AAA_28"/>
    <property type="match status" value="1"/>
</dbReference>
<dbReference type="Gene3D" id="3.40.50.300">
    <property type="entry name" value="P-loop containing nucleotide triphosphate hydrolases"/>
    <property type="match status" value="1"/>
</dbReference>
<dbReference type="InterPro" id="IPR038727">
    <property type="entry name" value="NadR/Ttd14_AAA_dom"/>
</dbReference>
<dbReference type="InParanoid" id="A0A0C2WT13"/>
<accession>A0A0C2WT13</accession>
<dbReference type="InterPro" id="IPR027417">
    <property type="entry name" value="P-loop_NTPase"/>
</dbReference>
<proteinExistence type="predicted"/>
<reference evidence="2 3" key="1">
    <citation type="submission" date="2014-04" db="EMBL/GenBank/DDBJ databases">
        <title>Evolutionary Origins and Diversification of the Mycorrhizal Mutualists.</title>
        <authorList>
            <consortium name="DOE Joint Genome Institute"/>
            <consortium name="Mycorrhizal Genomics Consortium"/>
            <person name="Kohler A."/>
            <person name="Kuo A."/>
            <person name="Nagy L.G."/>
            <person name="Floudas D."/>
            <person name="Copeland A."/>
            <person name="Barry K.W."/>
            <person name="Cichocki N."/>
            <person name="Veneault-Fourrey C."/>
            <person name="LaButti K."/>
            <person name="Lindquist E.A."/>
            <person name="Lipzen A."/>
            <person name="Lundell T."/>
            <person name="Morin E."/>
            <person name="Murat C."/>
            <person name="Riley R."/>
            <person name="Ohm R."/>
            <person name="Sun H."/>
            <person name="Tunlid A."/>
            <person name="Henrissat B."/>
            <person name="Grigoriev I.V."/>
            <person name="Hibbett D.S."/>
            <person name="Martin F."/>
        </authorList>
    </citation>
    <scope>NUCLEOTIDE SEQUENCE [LARGE SCALE GENOMIC DNA]</scope>
    <source>
        <strain evidence="2 3">Koide BX008</strain>
    </source>
</reference>
<dbReference type="HOGENOM" id="CLU_087993_1_1_1"/>
<dbReference type="Proteomes" id="UP000054549">
    <property type="component" value="Unassembled WGS sequence"/>
</dbReference>